<evidence type="ECO:0000256" key="1">
    <source>
        <dbReference type="SAM" id="Phobius"/>
    </source>
</evidence>
<dbReference type="InterPro" id="IPR036719">
    <property type="entry name" value="Neuro-gated_channel_TM_sf"/>
</dbReference>
<dbReference type="GO" id="GO:0006811">
    <property type="term" value="P:monoatomic ion transport"/>
    <property type="evidence" value="ECO:0007669"/>
    <property type="project" value="InterPro"/>
</dbReference>
<keyword evidence="3" id="KW-1185">Reference proteome</keyword>
<reference evidence="2 3" key="1">
    <citation type="submission" date="2015-03" db="EMBL/GenBank/DDBJ databases">
        <title>Draft genome of the nematode, Opisthorchis viverrini.</title>
        <authorList>
            <person name="Mitreva M."/>
        </authorList>
    </citation>
    <scope>NUCLEOTIDE SEQUENCE [LARGE SCALE GENOMIC DNA]</scope>
    <source>
        <strain evidence="2">Khon Kaen</strain>
    </source>
</reference>
<dbReference type="Proteomes" id="UP000243686">
    <property type="component" value="Unassembled WGS sequence"/>
</dbReference>
<dbReference type="EMBL" id="KV891568">
    <property type="protein sequence ID" value="OON23309.1"/>
    <property type="molecule type" value="Genomic_DNA"/>
</dbReference>
<evidence type="ECO:0008006" key="4">
    <source>
        <dbReference type="Google" id="ProtNLM"/>
    </source>
</evidence>
<organism evidence="2 3">
    <name type="scientific">Opisthorchis viverrini</name>
    <name type="common">Southeast Asian liver fluke</name>
    <dbReference type="NCBI Taxonomy" id="6198"/>
    <lineage>
        <taxon>Eukaryota</taxon>
        <taxon>Metazoa</taxon>
        <taxon>Spiralia</taxon>
        <taxon>Lophotrochozoa</taxon>
        <taxon>Platyhelminthes</taxon>
        <taxon>Trematoda</taxon>
        <taxon>Digenea</taxon>
        <taxon>Opisthorchiida</taxon>
        <taxon>Opisthorchiata</taxon>
        <taxon>Opisthorchiidae</taxon>
        <taxon>Opisthorchis</taxon>
    </lineage>
</organism>
<dbReference type="GO" id="GO:0016020">
    <property type="term" value="C:membrane"/>
    <property type="evidence" value="ECO:0007669"/>
    <property type="project" value="InterPro"/>
</dbReference>
<dbReference type="SUPFAM" id="SSF90112">
    <property type="entry name" value="Neurotransmitter-gated ion-channel transmembrane pore"/>
    <property type="match status" value="1"/>
</dbReference>
<dbReference type="AlphaFoldDB" id="A0A1S8X9C3"/>
<keyword evidence="1" id="KW-0812">Transmembrane</keyword>
<feature type="transmembrane region" description="Helical" evidence="1">
    <location>
        <begin position="25"/>
        <end position="48"/>
    </location>
</feature>
<gene>
    <name evidence="2" type="ORF">X801_00784</name>
</gene>
<evidence type="ECO:0000313" key="3">
    <source>
        <dbReference type="Proteomes" id="UP000243686"/>
    </source>
</evidence>
<keyword evidence="1" id="KW-0472">Membrane</keyword>
<dbReference type="Gene3D" id="6.10.250.2810">
    <property type="match status" value="1"/>
</dbReference>
<proteinExistence type="predicted"/>
<sequence>MKVESKGSGVSSKLPRVTYIKAIDVWINTCLLFVIAALVEFAVAYLIAPSDPPFDCENQRCPLCQAIESNCCQCPLCVRIKCSKAPKLNVEKTLRDTDFKGF</sequence>
<keyword evidence="1" id="KW-1133">Transmembrane helix</keyword>
<name>A0A1S8X9C3_OPIVI</name>
<protein>
    <recommendedName>
        <fullName evidence="4">Neurotransmitter-gated ion-channel transmembrane domain-containing protein</fullName>
    </recommendedName>
</protein>
<accession>A0A1S8X9C3</accession>
<evidence type="ECO:0000313" key="2">
    <source>
        <dbReference type="EMBL" id="OON23309.1"/>
    </source>
</evidence>